<evidence type="ECO:0000313" key="2">
    <source>
        <dbReference type="Proteomes" id="UP000228754"/>
    </source>
</evidence>
<comment type="caution">
    <text evidence="1">The sequence shown here is derived from an EMBL/GenBank/DDBJ whole genome shotgun (WGS) entry which is preliminary data.</text>
</comment>
<sequence>MSMMVQHITDIFREILNDRDVNRLLYYKDDPLSPDLPDVQSLDNYYEPSVDEESGITLPPIYSNLFKRAPKTDDLDSKPICRVCIYLGSGIPKSPNESYKLLSQDIMIDVYTHIDTFEENEFRNTKISDRLCNLLFDKNITGFGSMITYKRLLIPNPPDGHLGYKLIFTFGASK</sequence>
<reference evidence="1 2" key="1">
    <citation type="submission" date="2017-06" db="EMBL/GenBank/DDBJ databases">
        <title>Draft Genome Sequence of Bacillus sp Strain 36R Isolated from saline sediment at Atanasia, Sonora, Mexico.</title>
        <authorList>
            <person name="Sanchez Diaz R."/>
            <person name="Quiroz Macias M.E."/>
            <person name="Ibarra Gamez J.C."/>
            <person name="Enciso Ibarra J."/>
            <person name="Gomez Gil B."/>
            <person name="Galaviz Silva L."/>
        </authorList>
    </citation>
    <scope>NUCLEOTIDE SEQUENCE [LARGE SCALE GENOMIC DNA]</scope>
    <source>
        <strain evidence="1 2">36R_ATNSAL</strain>
    </source>
</reference>
<protein>
    <recommendedName>
        <fullName evidence="3">DUF3168 domain-containing protein</fullName>
    </recommendedName>
</protein>
<name>A0A2A5IKN9_BACPU</name>
<dbReference type="Proteomes" id="UP000228754">
    <property type="component" value="Unassembled WGS sequence"/>
</dbReference>
<dbReference type="EMBL" id="NKHG01000135">
    <property type="protein sequence ID" value="PCK17666.1"/>
    <property type="molecule type" value="Genomic_DNA"/>
</dbReference>
<proteinExistence type="predicted"/>
<evidence type="ECO:0008006" key="3">
    <source>
        <dbReference type="Google" id="ProtNLM"/>
    </source>
</evidence>
<accession>A0A2A5IKN9</accession>
<gene>
    <name evidence="1" type="ORF">CEY02_19725</name>
</gene>
<evidence type="ECO:0000313" key="1">
    <source>
        <dbReference type="EMBL" id="PCK17666.1"/>
    </source>
</evidence>
<dbReference type="OrthoDB" id="2733002at2"/>
<organism evidence="1 2">
    <name type="scientific">Bacillus pumilus</name>
    <name type="common">Bacillus mesentericus</name>
    <dbReference type="NCBI Taxonomy" id="1408"/>
    <lineage>
        <taxon>Bacteria</taxon>
        <taxon>Bacillati</taxon>
        <taxon>Bacillota</taxon>
        <taxon>Bacilli</taxon>
        <taxon>Bacillales</taxon>
        <taxon>Bacillaceae</taxon>
        <taxon>Bacillus</taxon>
    </lineage>
</organism>
<dbReference type="AlphaFoldDB" id="A0A2A5IKN9"/>